<evidence type="ECO:0000256" key="2">
    <source>
        <dbReference type="SAM" id="Phobius"/>
    </source>
</evidence>
<keyword evidence="2" id="KW-0472">Membrane</keyword>
<feature type="compositionally biased region" description="Polar residues" evidence="1">
    <location>
        <begin position="162"/>
        <end position="175"/>
    </location>
</feature>
<feature type="region of interest" description="Disordered" evidence="1">
    <location>
        <begin position="118"/>
        <end position="148"/>
    </location>
</feature>
<feature type="transmembrane region" description="Helical" evidence="2">
    <location>
        <begin position="20"/>
        <end position="38"/>
    </location>
</feature>
<feature type="compositionally biased region" description="Polar residues" evidence="1">
    <location>
        <begin position="132"/>
        <end position="146"/>
    </location>
</feature>
<accession>A0A9D4N7M7</accession>
<keyword evidence="4" id="KW-1185">Reference proteome</keyword>
<proteinExistence type="predicted"/>
<evidence type="ECO:0000256" key="1">
    <source>
        <dbReference type="SAM" id="MobiDB-lite"/>
    </source>
</evidence>
<protein>
    <submittedName>
        <fullName evidence="3">Uncharacterized protein</fullName>
    </submittedName>
</protein>
<feature type="compositionally biased region" description="Polar residues" evidence="1">
    <location>
        <begin position="243"/>
        <end position="254"/>
    </location>
</feature>
<reference evidence="3" key="1">
    <citation type="journal article" date="2019" name="bioRxiv">
        <title>The Genome of the Zebra Mussel, Dreissena polymorpha: A Resource for Invasive Species Research.</title>
        <authorList>
            <person name="McCartney M.A."/>
            <person name="Auch B."/>
            <person name="Kono T."/>
            <person name="Mallez S."/>
            <person name="Zhang Y."/>
            <person name="Obille A."/>
            <person name="Becker A."/>
            <person name="Abrahante J.E."/>
            <person name="Garbe J."/>
            <person name="Badalamenti J.P."/>
            <person name="Herman A."/>
            <person name="Mangelson H."/>
            <person name="Liachko I."/>
            <person name="Sullivan S."/>
            <person name="Sone E.D."/>
            <person name="Koren S."/>
            <person name="Silverstein K.A.T."/>
            <person name="Beckman K.B."/>
            <person name="Gohl D.M."/>
        </authorList>
    </citation>
    <scope>NUCLEOTIDE SEQUENCE</scope>
    <source>
        <strain evidence="3">Duluth1</strain>
        <tissue evidence="3">Whole animal</tissue>
    </source>
</reference>
<evidence type="ECO:0000313" key="4">
    <source>
        <dbReference type="Proteomes" id="UP000828390"/>
    </source>
</evidence>
<feature type="region of interest" description="Disordered" evidence="1">
    <location>
        <begin position="199"/>
        <end position="263"/>
    </location>
</feature>
<gene>
    <name evidence="3" type="ORF">DPMN_012784</name>
</gene>
<organism evidence="3 4">
    <name type="scientific">Dreissena polymorpha</name>
    <name type="common">Zebra mussel</name>
    <name type="synonym">Mytilus polymorpha</name>
    <dbReference type="NCBI Taxonomy" id="45954"/>
    <lineage>
        <taxon>Eukaryota</taxon>
        <taxon>Metazoa</taxon>
        <taxon>Spiralia</taxon>
        <taxon>Lophotrochozoa</taxon>
        <taxon>Mollusca</taxon>
        <taxon>Bivalvia</taxon>
        <taxon>Autobranchia</taxon>
        <taxon>Heteroconchia</taxon>
        <taxon>Euheterodonta</taxon>
        <taxon>Imparidentia</taxon>
        <taxon>Neoheterodontei</taxon>
        <taxon>Myida</taxon>
        <taxon>Dreissenoidea</taxon>
        <taxon>Dreissenidae</taxon>
        <taxon>Dreissena</taxon>
    </lineage>
</organism>
<name>A0A9D4N7M7_DREPO</name>
<reference evidence="3" key="2">
    <citation type="submission" date="2020-11" db="EMBL/GenBank/DDBJ databases">
        <authorList>
            <person name="McCartney M.A."/>
            <person name="Auch B."/>
            <person name="Kono T."/>
            <person name="Mallez S."/>
            <person name="Becker A."/>
            <person name="Gohl D.M."/>
            <person name="Silverstein K.A.T."/>
            <person name="Koren S."/>
            <person name="Bechman K.B."/>
            <person name="Herman A."/>
            <person name="Abrahante J.E."/>
            <person name="Garbe J."/>
        </authorList>
    </citation>
    <scope>NUCLEOTIDE SEQUENCE</scope>
    <source>
        <strain evidence="3">Duluth1</strain>
        <tissue evidence="3">Whole animal</tissue>
    </source>
</reference>
<feature type="region of interest" description="Disordered" evidence="1">
    <location>
        <begin position="156"/>
        <end position="175"/>
    </location>
</feature>
<keyword evidence="2" id="KW-0812">Transmembrane</keyword>
<dbReference type="AlphaFoldDB" id="A0A9D4N7M7"/>
<evidence type="ECO:0000313" key="3">
    <source>
        <dbReference type="EMBL" id="KAH3888744.1"/>
    </source>
</evidence>
<keyword evidence="2" id="KW-1133">Transmembrane helix</keyword>
<dbReference type="EMBL" id="JAIWYP010000001">
    <property type="protein sequence ID" value="KAH3888744.1"/>
    <property type="molecule type" value="Genomic_DNA"/>
</dbReference>
<dbReference type="Proteomes" id="UP000828390">
    <property type="component" value="Unassembled WGS sequence"/>
</dbReference>
<sequence length="263" mass="29278">METTGSSTSNACSDVKDNVFFWVGLSFFVGSLVVWVFICRRRVCACQMSEDRTERIGNEHVSAQESIPRPIPPPRPEHTKGEIPTYLDLEASQEVTTVNLYESVNNPNPASIYESVQMNESSTNAGRHDNPQQHTGGSVKFSNGNKSGVDRYEKLKYDKNDQISSNNSKTVDPVKTTSHGYAELKSATTANYEHEVVEHTKKKNSDVNSAIAEDDPDDDRAVSPQTKYLGNAEDDHDMRMNEMCNSLPGSSANTKPVERKQRK</sequence>
<comment type="caution">
    <text evidence="3">The sequence shown here is derived from an EMBL/GenBank/DDBJ whole genome shotgun (WGS) entry which is preliminary data.</text>
</comment>